<sequence>MSYLINTSFYEGPMDLIFDLITKKKLDIYEVSISEITQQYLQSIENISQMDMEIASEFVLMASRLLEIKSKYMLYISSENEEEDPRKELFENIKEYSKFKNASNFLREKYGSSHLTYKKPKAEIYYEEFVDISEITLDKLIKVIPHKKETIENDRDISFTKKIISIEEKINEIKEILVVKNRVYFDELVEHNMKDDHVATMLSLLELAKTRDVSLMQINHLDRIHIERLMEVGQFY</sequence>
<dbReference type="PANTHER" id="PTHR33969:SF2">
    <property type="entry name" value="SEGREGATION AND CONDENSATION PROTEIN A"/>
    <property type="match status" value="1"/>
</dbReference>
<name>A0ABS4KK71_9FIRM</name>
<dbReference type="InterPro" id="IPR023093">
    <property type="entry name" value="ScpA-like_C"/>
</dbReference>
<dbReference type="InterPro" id="IPR003768">
    <property type="entry name" value="ScpA"/>
</dbReference>
<comment type="caution">
    <text evidence="3">The sequence shown here is derived from an EMBL/GenBank/DDBJ whole genome shotgun (WGS) entry which is preliminary data.</text>
</comment>
<dbReference type="Gene3D" id="6.10.250.2410">
    <property type="match status" value="1"/>
</dbReference>
<accession>A0ABS4KK71</accession>
<dbReference type="RefSeq" id="WP_209661239.1">
    <property type="nucleotide sequence ID" value="NZ_JAGGLI010000023.1"/>
</dbReference>
<dbReference type="Proteomes" id="UP001314903">
    <property type="component" value="Unassembled WGS sequence"/>
</dbReference>
<keyword evidence="1" id="KW-0159">Chromosome partition</keyword>
<evidence type="ECO:0000256" key="1">
    <source>
        <dbReference type="ARBA" id="ARBA00022829"/>
    </source>
</evidence>
<keyword evidence="4" id="KW-1185">Reference proteome</keyword>
<dbReference type="Gene3D" id="1.10.10.580">
    <property type="entry name" value="Structural maintenance of chromosome 1. Chain E"/>
    <property type="match status" value="1"/>
</dbReference>
<proteinExistence type="predicted"/>
<evidence type="ECO:0000256" key="2">
    <source>
        <dbReference type="ARBA" id="ARBA00044777"/>
    </source>
</evidence>
<gene>
    <name evidence="3" type="ORF">J2Z35_001984</name>
</gene>
<dbReference type="EMBL" id="JAGGLI010000023">
    <property type="protein sequence ID" value="MBP2028183.1"/>
    <property type="molecule type" value="Genomic_DNA"/>
</dbReference>
<evidence type="ECO:0000313" key="4">
    <source>
        <dbReference type="Proteomes" id="UP001314903"/>
    </source>
</evidence>
<dbReference type="Pfam" id="PF02616">
    <property type="entry name" value="SMC_ScpA"/>
    <property type="match status" value="1"/>
</dbReference>
<evidence type="ECO:0000313" key="3">
    <source>
        <dbReference type="EMBL" id="MBP2028183.1"/>
    </source>
</evidence>
<reference evidence="3 4" key="1">
    <citation type="submission" date="2021-03" db="EMBL/GenBank/DDBJ databases">
        <title>Genomic Encyclopedia of Type Strains, Phase IV (KMG-IV): sequencing the most valuable type-strain genomes for metagenomic binning, comparative biology and taxonomic classification.</title>
        <authorList>
            <person name="Goeker M."/>
        </authorList>
    </citation>
    <scope>NUCLEOTIDE SEQUENCE [LARGE SCALE GENOMIC DNA]</scope>
    <source>
        <strain evidence="3 4">DSM 27512</strain>
    </source>
</reference>
<protein>
    <recommendedName>
        <fullName evidence="2">Segregation and condensation protein A</fullName>
    </recommendedName>
</protein>
<dbReference type="PANTHER" id="PTHR33969">
    <property type="entry name" value="SEGREGATION AND CONDENSATION PROTEIN A"/>
    <property type="match status" value="1"/>
</dbReference>
<organism evidence="3 4">
    <name type="scientific">Acetoanaerobium pronyense</name>
    <dbReference type="NCBI Taxonomy" id="1482736"/>
    <lineage>
        <taxon>Bacteria</taxon>
        <taxon>Bacillati</taxon>
        <taxon>Bacillota</taxon>
        <taxon>Clostridia</taxon>
        <taxon>Peptostreptococcales</taxon>
        <taxon>Filifactoraceae</taxon>
        <taxon>Acetoanaerobium</taxon>
    </lineage>
</organism>